<reference evidence="1" key="2">
    <citation type="submission" date="2022-06" db="UniProtKB">
        <authorList>
            <consortium name="EnsemblMetazoa"/>
        </authorList>
    </citation>
    <scope>IDENTIFICATION</scope>
    <source>
        <strain evidence="1">DF5081</strain>
    </source>
</reference>
<proteinExistence type="predicted"/>
<dbReference type="AlphaFoldDB" id="A0A8R1ITT1"/>
<dbReference type="EnsemblMetazoa" id="CJA41583.1">
    <property type="protein sequence ID" value="CJA41583.1"/>
    <property type="gene ID" value="WBGene00217431"/>
</dbReference>
<keyword evidence="2" id="KW-1185">Reference proteome</keyword>
<evidence type="ECO:0000313" key="2">
    <source>
        <dbReference type="Proteomes" id="UP000005237"/>
    </source>
</evidence>
<dbReference type="Proteomes" id="UP000005237">
    <property type="component" value="Unassembled WGS sequence"/>
</dbReference>
<organism evidence="1 2">
    <name type="scientific">Caenorhabditis japonica</name>
    <dbReference type="NCBI Taxonomy" id="281687"/>
    <lineage>
        <taxon>Eukaryota</taxon>
        <taxon>Metazoa</taxon>
        <taxon>Ecdysozoa</taxon>
        <taxon>Nematoda</taxon>
        <taxon>Chromadorea</taxon>
        <taxon>Rhabditida</taxon>
        <taxon>Rhabditina</taxon>
        <taxon>Rhabditomorpha</taxon>
        <taxon>Rhabditoidea</taxon>
        <taxon>Rhabditidae</taxon>
        <taxon>Peloderinae</taxon>
        <taxon>Caenorhabditis</taxon>
    </lineage>
</organism>
<protein>
    <submittedName>
        <fullName evidence="1">Uncharacterized protein</fullName>
    </submittedName>
</protein>
<sequence length="159" mass="17951">MWNLSPRSLQLREFFVGTSSKNAGNAFLKLFPQVLNEIEVGALAGRLHYDHAVGGEPIKKKDTDGLRHFTLYDVVGRVFRIIILLKRVTKPSGGTIEREHYILQDMFVHKAIHVASDAVKRSEPMAAEAGSYHHVAAIMFYGRSLVFWVESGPYWSSHI</sequence>
<reference evidence="2" key="1">
    <citation type="submission" date="2010-08" db="EMBL/GenBank/DDBJ databases">
        <authorList>
            <consortium name="Caenorhabditis japonica Sequencing Consortium"/>
            <person name="Wilson R.K."/>
        </authorList>
    </citation>
    <scope>NUCLEOTIDE SEQUENCE [LARGE SCALE GENOMIC DNA]</scope>
    <source>
        <strain evidence="2">DF5081</strain>
    </source>
</reference>
<name>A0A8R1ITT1_CAEJA</name>
<accession>A0A8R1ITT1</accession>
<evidence type="ECO:0000313" key="1">
    <source>
        <dbReference type="EnsemblMetazoa" id="CJA41583.1"/>
    </source>
</evidence>